<keyword evidence="3" id="KW-1003">Cell membrane</keyword>
<evidence type="ECO:0000256" key="6">
    <source>
        <dbReference type="ARBA" id="ARBA00023136"/>
    </source>
</evidence>
<keyword evidence="9" id="KW-1185">Reference proteome</keyword>
<comment type="subcellular location">
    <subcellularLocation>
        <location evidence="1 7">Cell membrane</location>
        <topology evidence="1 7">Multi-pass membrane protein</topology>
    </subcellularLocation>
</comment>
<dbReference type="EMBL" id="CATYWO010000001">
    <property type="protein sequence ID" value="CAJ0774082.1"/>
    <property type="molecule type" value="Genomic_DNA"/>
</dbReference>
<evidence type="ECO:0000256" key="5">
    <source>
        <dbReference type="ARBA" id="ARBA00022989"/>
    </source>
</evidence>
<name>A0ABN9I8C0_9RALS</name>
<evidence type="ECO:0000256" key="2">
    <source>
        <dbReference type="ARBA" id="ARBA00009784"/>
    </source>
</evidence>
<comment type="caution">
    <text evidence="8">The sequence shown here is derived from an EMBL/GenBank/DDBJ whole genome shotgun (WGS) entry which is preliminary data.</text>
</comment>
<dbReference type="InterPro" id="IPR002771">
    <property type="entry name" value="Multi_antbiot-R_MarC"/>
</dbReference>
<evidence type="ECO:0000256" key="1">
    <source>
        <dbReference type="ARBA" id="ARBA00004651"/>
    </source>
</evidence>
<organism evidence="8 9">
    <name type="scientific">Ralstonia condita</name>
    <dbReference type="NCBI Taxonomy" id="3058600"/>
    <lineage>
        <taxon>Bacteria</taxon>
        <taxon>Pseudomonadati</taxon>
        <taxon>Pseudomonadota</taxon>
        <taxon>Betaproteobacteria</taxon>
        <taxon>Burkholderiales</taxon>
        <taxon>Burkholderiaceae</taxon>
        <taxon>Ralstonia</taxon>
    </lineage>
</organism>
<accession>A0ABN9I8C0</accession>
<protein>
    <recommendedName>
        <fullName evidence="7">UPF0056 membrane protein</fullName>
    </recommendedName>
</protein>
<evidence type="ECO:0000256" key="4">
    <source>
        <dbReference type="ARBA" id="ARBA00022692"/>
    </source>
</evidence>
<gene>
    <name evidence="8" type="ORF">LMG7141_00064</name>
</gene>
<sequence length="53" mass="5966">MAVSAVVLLSATQIQRRVGERTVMAFERRMGRVLMAISVEMLLKGIHIFAHQL</sequence>
<dbReference type="Proteomes" id="UP001189616">
    <property type="component" value="Unassembled WGS sequence"/>
</dbReference>
<evidence type="ECO:0000313" key="8">
    <source>
        <dbReference type="EMBL" id="CAJ0774082.1"/>
    </source>
</evidence>
<evidence type="ECO:0000256" key="3">
    <source>
        <dbReference type="ARBA" id="ARBA00022475"/>
    </source>
</evidence>
<reference evidence="8 9" key="1">
    <citation type="submission" date="2023-07" db="EMBL/GenBank/DDBJ databases">
        <authorList>
            <person name="Peeters C."/>
        </authorList>
    </citation>
    <scope>NUCLEOTIDE SEQUENCE [LARGE SCALE GENOMIC DNA]</scope>
    <source>
        <strain evidence="8 9">LMG 7141</strain>
    </source>
</reference>
<evidence type="ECO:0000313" key="9">
    <source>
        <dbReference type="Proteomes" id="UP001189616"/>
    </source>
</evidence>
<evidence type="ECO:0000256" key="7">
    <source>
        <dbReference type="RuleBase" id="RU362048"/>
    </source>
</evidence>
<comment type="similarity">
    <text evidence="2 7">Belongs to the UPF0056 (MarC) family.</text>
</comment>
<keyword evidence="4" id="KW-0812">Transmembrane</keyword>
<proteinExistence type="inferred from homology"/>
<keyword evidence="6" id="KW-0472">Membrane</keyword>
<keyword evidence="5" id="KW-1133">Transmembrane helix</keyword>
<dbReference type="Pfam" id="PF01914">
    <property type="entry name" value="MarC"/>
    <property type="match status" value="1"/>
</dbReference>